<evidence type="ECO:0000313" key="2">
    <source>
        <dbReference type="EMBL" id="RVX72380.1"/>
    </source>
</evidence>
<proteinExistence type="predicted"/>
<dbReference type="OrthoDB" id="10371048at2759"/>
<feature type="region of interest" description="Disordered" evidence="1">
    <location>
        <begin position="256"/>
        <end position="299"/>
    </location>
</feature>
<sequence>MLFSLVRSIVAQRLGAFLKQLSSSWDRPTDRQGLVRAGPYEADITDPIGDIYDYLAVFQEHHRWHKCKAPDCSYAPDPVRGIMEVLGIISPSRLDEYIENFLVRIPENDMKRLVDDFRDYHEGISDILRTFGLPDKEKTKEENFKEVMDLAFSRRGQVIFWSPLPNIYQSLLKVLSAGKKSYLFDLTPGINLRDQGAFGVTSTGCKAMRGAIKSELNSFLAFLDVYGDIVLMLWDVSKKAVRRFIFLNPDVVNLVNGEPDSGRSQQPPRASARDSSVDSHERDSTQPPMYEPREDSRRD</sequence>
<evidence type="ECO:0000313" key="3">
    <source>
        <dbReference type="Proteomes" id="UP000288859"/>
    </source>
</evidence>
<name>A0A438N9W0_EXOME</name>
<comment type="caution">
    <text evidence="2">The sequence shown here is derived from an EMBL/GenBank/DDBJ whole genome shotgun (WGS) entry which is preliminary data.</text>
</comment>
<dbReference type="VEuPathDB" id="FungiDB:PV10_07472"/>
<protein>
    <submittedName>
        <fullName evidence="2">Uncharacterized protein</fullName>
    </submittedName>
</protein>
<gene>
    <name evidence="2" type="ORF">B0A52_03568</name>
</gene>
<feature type="compositionally biased region" description="Basic and acidic residues" evidence="1">
    <location>
        <begin position="271"/>
        <end position="284"/>
    </location>
</feature>
<organism evidence="2 3">
    <name type="scientific">Exophiala mesophila</name>
    <name type="common">Black yeast-like fungus</name>
    <dbReference type="NCBI Taxonomy" id="212818"/>
    <lineage>
        <taxon>Eukaryota</taxon>
        <taxon>Fungi</taxon>
        <taxon>Dikarya</taxon>
        <taxon>Ascomycota</taxon>
        <taxon>Pezizomycotina</taxon>
        <taxon>Eurotiomycetes</taxon>
        <taxon>Chaetothyriomycetidae</taxon>
        <taxon>Chaetothyriales</taxon>
        <taxon>Herpotrichiellaceae</taxon>
        <taxon>Exophiala</taxon>
    </lineage>
</organism>
<dbReference type="EMBL" id="NAJM01000012">
    <property type="protein sequence ID" value="RVX72380.1"/>
    <property type="molecule type" value="Genomic_DNA"/>
</dbReference>
<evidence type="ECO:0000256" key="1">
    <source>
        <dbReference type="SAM" id="MobiDB-lite"/>
    </source>
</evidence>
<accession>A0A438N9W0</accession>
<dbReference type="AlphaFoldDB" id="A0A438N9W0"/>
<dbReference type="Proteomes" id="UP000288859">
    <property type="component" value="Unassembled WGS sequence"/>
</dbReference>
<reference evidence="2 3" key="1">
    <citation type="submission" date="2017-03" db="EMBL/GenBank/DDBJ databases">
        <title>Genomes of endolithic fungi from Antarctica.</title>
        <authorList>
            <person name="Coleine C."/>
            <person name="Masonjones S."/>
            <person name="Stajich J.E."/>
        </authorList>
    </citation>
    <scope>NUCLEOTIDE SEQUENCE [LARGE SCALE GENOMIC DNA]</scope>
    <source>
        <strain evidence="2 3">CCFEE 6314</strain>
    </source>
</reference>